<comment type="similarity">
    <text evidence="10">In the C-terminal section; belongs to the SecD/SecF family. SecF subfamily.</text>
</comment>
<feature type="transmembrane region" description="Helical" evidence="12">
    <location>
        <begin position="267"/>
        <end position="285"/>
    </location>
</feature>
<dbReference type="InterPro" id="IPR048634">
    <property type="entry name" value="SecD_SecF_C"/>
</dbReference>
<reference evidence="16 17" key="1">
    <citation type="submission" date="2011-01" db="EMBL/GenBank/DDBJ databases">
        <title>Whole genome sequence of Amphibacillus xylinus NBRC 15112.</title>
        <authorList>
            <person name="Nakazawa H."/>
            <person name="Katano Y."/>
            <person name="Nakamura S."/>
            <person name="Sasagawa M."/>
            <person name="Fukada J."/>
            <person name="Arai T."/>
            <person name="Sasakura N."/>
            <person name="Mochizuki D."/>
            <person name="Hosoyama A."/>
            <person name="Harada K."/>
            <person name="Horikawa H."/>
            <person name="Kato Y."/>
            <person name="Harada T."/>
            <person name="Sasaki K."/>
            <person name="Sekiguchi M."/>
            <person name="Hodoyama M."/>
            <person name="Nishiko R."/>
            <person name="Narita H."/>
            <person name="Hanamaki A."/>
            <person name="Hata C."/>
            <person name="Konno Y."/>
            <person name="Niimura Y."/>
            <person name="Yamazaki S."/>
            <person name="Fujita N."/>
        </authorList>
    </citation>
    <scope>NUCLEOTIDE SEQUENCE [LARGE SCALE GENOMIC DNA]</scope>
    <source>
        <strain evidence="17">ATCC 51415 / DSM 6626 / JCM 7361 / LMG 17667 / NBRC 15112 / Ep01</strain>
    </source>
</reference>
<evidence type="ECO:0000256" key="5">
    <source>
        <dbReference type="ARBA" id="ARBA00022927"/>
    </source>
</evidence>
<feature type="transmembrane region" description="Helical" evidence="12">
    <location>
        <begin position="630"/>
        <end position="649"/>
    </location>
</feature>
<feature type="transmembrane region" description="Helical" evidence="12">
    <location>
        <begin position="390"/>
        <end position="413"/>
    </location>
</feature>
<dbReference type="RefSeq" id="WP_015009782.1">
    <property type="nucleotide sequence ID" value="NC_018704.1"/>
</dbReference>
<dbReference type="InterPro" id="IPR022646">
    <property type="entry name" value="SecD/SecF_CS"/>
</dbReference>
<accession>K0J236</accession>
<dbReference type="EMBL" id="AP012050">
    <property type="protein sequence ID" value="BAM47177.1"/>
    <property type="molecule type" value="Genomic_DNA"/>
</dbReference>
<dbReference type="AlphaFoldDB" id="K0J236"/>
<keyword evidence="6 12" id="KW-1133">Transmembrane helix</keyword>
<keyword evidence="3 12" id="KW-1003">Cell membrane</keyword>
<dbReference type="GO" id="GO:0005886">
    <property type="term" value="C:plasma membrane"/>
    <property type="evidence" value="ECO:0007669"/>
    <property type="project" value="UniProtKB-SubCell"/>
</dbReference>
<sequence length="757" mass="83635">MVKKNRLISFAIIVITLAVVIGITMFDAAADLKLGLDLQGGVEILYEVEPINDGEESDENQEINLSVLEATVQSLRQRVDVLGVNEPNFTIEEPNRIRVQLAGIDNEEEARELLATSARLSFRDVEGKEYLDGSDLVEGGARQDFDPTTNQAIVSLQLKDGNKFGAVTRTILEDPNLPNILVIWLDYEEGDDFYVEAEKANPKFISAPMIRNVLNETNVQIDGGFTVQSAQQLADILNAGSLPVNLVEEYSRSVSAQFGIDALNETVFAGAIGILLIFIFMIVVYRLPGFISVITLSLYVYLVILVFGWMNGVLTLPGIAALILGVGMAVDANIITYERMKEELILGKSMVTAFESANKNSLSSIIDANLTTLIAAGVLFAFGTSSVKGFATLLIVSIVLSLFTSVYVSRFLLDLLVKSRVVNDRYSWFGLRKSAIRDISDTSEVEPKLFGKTFDIAGHWKKYLLIGLSLVVLGLGSFLIMGLNLSVDFTSGTRIDITSDEFLTEEVISEEFSQLELEYHSLSYSGNDNEIAVIRFSEPLDQETVAEVREHFDSGYDAEINASTVSPVVGRELVRNALMSLMIASIFIIIYIAIRFEFYSAVVAVSALVFDVVIMILVFSIFQIEFDETIIAAILTIIGYSINATIVNFDRIRENMKAEKRIRSYEQLRNVVNKSLSQTFFRSLNTSLTIIFTVVSILFLGASAITNFTIALLVGLIAGMFSSMLIVGPIWAAWRGKSIKEKPIVFEEKKRMTGPQV</sequence>
<feature type="transmembrane region" description="Helical" evidence="12">
    <location>
        <begin position="684"/>
        <end position="704"/>
    </location>
</feature>
<dbReference type="InterPro" id="IPR055344">
    <property type="entry name" value="SecD_SecF_C_bact"/>
</dbReference>
<evidence type="ECO:0000256" key="6">
    <source>
        <dbReference type="ARBA" id="ARBA00022989"/>
    </source>
</evidence>
<feature type="transmembrane region" description="Helical" evidence="12">
    <location>
        <begin position="290"/>
        <end position="310"/>
    </location>
</feature>
<feature type="transmembrane region" description="Helical" evidence="12">
    <location>
        <begin position="7"/>
        <end position="26"/>
    </location>
</feature>
<evidence type="ECO:0000256" key="9">
    <source>
        <dbReference type="ARBA" id="ARBA00059018"/>
    </source>
</evidence>
<comment type="similarity">
    <text evidence="11">In the N-terminal section; belongs to the SecD/SecF family. SecD subfamily.</text>
</comment>
<keyword evidence="8 12" id="KW-0472">Membrane</keyword>
<dbReference type="STRING" id="698758.AXY_10450"/>
<keyword evidence="4 12" id="KW-0812">Transmembrane</keyword>
<dbReference type="eggNOG" id="COG0341">
    <property type="taxonomic scope" value="Bacteria"/>
</dbReference>
<dbReference type="GO" id="GO:0006605">
    <property type="term" value="P:protein targeting"/>
    <property type="evidence" value="ECO:0007669"/>
    <property type="project" value="UniProtKB-UniRule"/>
</dbReference>
<dbReference type="InterPro" id="IPR022645">
    <property type="entry name" value="SecD/SecF_bac"/>
</dbReference>
<comment type="similarity">
    <text evidence="12">Belongs to the SecD/SecF family. SecD subfamily.</text>
</comment>
<name>K0J236_AMPXN</name>
<evidence type="ECO:0000256" key="4">
    <source>
        <dbReference type="ARBA" id="ARBA00022692"/>
    </source>
</evidence>
<organism evidence="16 17">
    <name type="scientific">Amphibacillus xylanus (strain ATCC 51415 / DSM 6626 / JCM 7361 / LMG 17667 / NBRC 15112 / Ep01)</name>
    <dbReference type="NCBI Taxonomy" id="698758"/>
    <lineage>
        <taxon>Bacteria</taxon>
        <taxon>Bacillati</taxon>
        <taxon>Bacillota</taxon>
        <taxon>Bacilli</taxon>
        <taxon>Bacillales</taxon>
        <taxon>Bacillaceae</taxon>
        <taxon>Amphibacillus</taxon>
    </lineage>
</organism>
<evidence type="ECO:0000256" key="13">
    <source>
        <dbReference type="HAMAP-Rule" id="MF_01464"/>
    </source>
</evidence>
<feature type="domain" description="Protein translocase subunit SecDF P1" evidence="15">
    <location>
        <begin position="69"/>
        <end position="126"/>
    </location>
</feature>
<feature type="transmembrane region" description="Helical" evidence="12">
    <location>
        <begin position="601"/>
        <end position="624"/>
    </location>
</feature>
<dbReference type="NCBIfam" id="TIGR01129">
    <property type="entry name" value="secD"/>
    <property type="match status" value="1"/>
</dbReference>
<dbReference type="Proteomes" id="UP000006294">
    <property type="component" value="Chromosome"/>
</dbReference>
<feature type="domain" description="Protein export membrane protein SecD/SecF C-terminal" evidence="14">
    <location>
        <begin position="558"/>
        <end position="735"/>
    </location>
</feature>
<evidence type="ECO:0000256" key="12">
    <source>
        <dbReference type="HAMAP-Rule" id="MF_01463"/>
    </source>
</evidence>
<keyword evidence="2 12" id="KW-0813">Transport</keyword>
<dbReference type="SUPFAM" id="SSF82866">
    <property type="entry name" value="Multidrug efflux transporter AcrB transmembrane domain"/>
    <property type="match status" value="2"/>
</dbReference>
<dbReference type="Pfam" id="PF07549">
    <property type="entry name" value="Sec_GG"/>
    <property type="match status" value="2"/>
</dbReference>
<dbReference type="Gene3D" id="3.30.70.3220">
    <property type="match status" value="1"/>
</dbReference>
<dbReference type="InterPro" id="IPR005791">
    <property type="entry name" value="SecD"/>
</dbReference>
<evidence type="ECO:0000313" key="16">
    <source>
        <dbReference type="EMBL" id="BAM47177.1"/>
    </source>
</evidence>
<feature type="transmembrane region" description="Helical" evidence="12">
    <location>
        <begin position="463"/>
        <end position="483"/>
    </location>
</feature>
<feature type="transmembrane region" description="Helical" evidence="12">
    <location>
        <begin position="710"/>
        <end position="734"/>
    </location>
</feature>
<dbReference type="GO" id="GO:0015450">
    <property type="term" value="F:protein-transporting ATPase activity"/>
    <property type="evidence" value="ECO:0007669"/>
    <property type="project" value="InterPro"/>
</dbReference>
<dbReference type="InterPro" id="IPR048631">
    <property type="entry name" value="SecD_1st"/>
</dbReference>
<evidence type="ECO:0000259" key="14">
    <source>
        <dbReference type="Pfam" id="PF02355"/>
    </source>
</evidence>
<dbReference type="Gene3D" id="1.20.1640.10">
    <property type="entry name" value="Multidrug efflux transporter AcrB transmembrane domain"/>
    <property type="match status" value="2"/>
</dbReference>
<evidence type="ECO:0000256" key="1">
    <source>
        <dbReference type="ARBA" id="ARBA00004651"/>
    </source>
</evidence>
<evidence type="ECO:0000256" key="11">
    <source>
        <dbReference type="ARBA" id="ARBA00061053"/>
    </source>
</evidence>
<dbReference type="PANTHER" id="PTHR30081:SF1">
    <property type="entry name" value="PROTEIN TRANSLOCASE SUBUNIT SECD"/>
    <property type="match status" value="1"/>
</dbReference>
<comment type="caution">
    <text evidence="12">Lacks conserved residue(s) required for the propagation of feature annotation.</text>
</comment>
<dbReference type="NCBIfam" id="TIGR00966">
    <property type="entry name" value="transloc_SecF"/>
    <property type="match status" value="1"/>
</dbReference>
<dbReference type="HAMAP" id="MF_01464_B">
    <property type="entry name" value="SecF_B"/>
    <property type="match status" value="1"/>
</dbReference>
<evidence type="ECO:0000259" key="15">
    <source>
        <dbReference type="Pfam" id="PF21760"/>
    </source>
</evidence>
<evidence type="ECO:0000256" key="2">
    <source>
        <dbReference type="ARBA" id="ARBA00022448"/>
    </source>
</evidence>
<dbReference type="KEGG" id="axl:AXY_10450"/>
<dbReference type="HOGENOM" id="CLU_007894_3_0_9"/>
<feature type="transmembrane region" description="Helical" evidence="12">
    <location>
        <begin position="573"/>
        <end position="594"/>
    </location>
</feature>
<comment type="similarity">
    <text evidence="13">Belongs to the SecD/SecF family. SecF subfamily.</text>
</comment>
<keyword evidence="5 12" id="KW-0653">Protein transport</keyword>
<dbReference type="FunFam" id="1.20.1640.10:FF:000004">
    <property type="entry name" value="Protein translocase subunit SecD"/>
    <property type="match status" value="1"/>
</dbReference>
<evidence type="ECO:0000256" key="10">
    <source>
        <dbReference type="ARBA" id="ARBA00060856"/>
    </source>
</evidence>
<feature type="transmembrane region" description="Helical" evidence="12">
    <location>
        <begin position="316"/>
        <end position="335"/>
    </location>
</feature>
<keyword evidence="7 12" id="KW-0811">Translocation</keyword>
<proteinExistence type="inferred from homology"/>
<protein>
    <recommendedName>
        <fullName evidence="12 13">Multifunctional fusion protein</fullName>
    </recommendedName>
    <domain>
        <recommendedName>
            <fullName evidence="12">Protein translocase subunit SecD</fullName>
        </recommendedName>
    </domain>
    <domain>
        <recommendedName>
            <fullName evidence="13">Protein-export membrane protein SecF</fullName>
        </recommendedName>
    </domain>
</protein>
<comment type="function">
    <text evidence="9 12">Part of the Sec protein translocase complex. Interacts with the SecYEG preprotein conducting channel. SecDF uses the proton motive force (PMF) to complete protein translocation after the ATP-dependent function of SecA.</text>
</comment>
<dbReference type="InterPro" id="IPR022813">
    <property type="entry name" value="SecD/SecF_arch_bac"/>
</dbReference>
<comment type="subunit">
    <text evidence="13">Forms a complex with SecD. Part of the essential Sec protein translocation apparatus which comprises SecA, SecYEG and auxiliary proteins SecDF. Other proteins may also be involved.</text>
</comment>
<dbReference type="Pfam" id="PF21760">
    <property type="entry name" value="SecD_1st"/>
    <property type="match status" value="1"/>
</dbReference>
<comment type="subunit">
    <text evidence="12">Forms a complex with SecF. Part of the essential Sec protein translocation apparatus which comprises SecA, SecYEG and auxiliary proteins SecDF. Other proteins may also be involved.</text>
</comment>
<dbReference type="GO" id="GO:0043952">
    <property type="term" value="P:protein transport by the Sec complex"/>
    <property type="evidence" value="ECO:0007669"/>
    <property type="project" value="UniProtKB-UniRule"/>
</dbReference>
<evidence type="ECO:0000313" key="17">
    <source>
        <dbReference type="Proteomes" id="UP000006294"/>
    </source>
</evidence>
<dbReference type="Pfam" id="PF02355">
    <property type="entry name" value="SecD_SecF_C"/>
    <property type="match status" value="2"/>
</dbReference>
<evidence type="ECO:0000256" key="8">
    <source>
        <dbReference type="ARBA" id="ARBA00023136"/>
    </source>
</evidence>
<evidence type="ECO:0000256" key="7">
    <source>
        <dbReference type="ARBA" id="ARBA00023010"/>
    </source>
</evidence>
<comment type="subcellular location">
    <subcellularLocation>
        <location evidence="1 12">Cell membrane</location>
        <topology evidence="1 12">Multi-pass membrane protein</topology>
    </subcellularLocation>
</comment>
<keyword evidence="17" id="KW-1185">Reference proteome</keyword>
<dbReference type="GO" id="GO:0065002">
    <property type="term" value="P:intracellular protein transmembrane transport"/>
    <property type="evidence" value="ECO:0007669"/>
    <property type="project" value="UniProtKB-UniRule"/>
</dbReference>
<dbReference type="PRINTS" id="PR01755">
    <property type="entry name" value="SECFTRNLCASE"/>
</dbReference>
<feature type="transmembrane region" description="Helical" evidence="12">
    <location>
        <begin position="365"/>
        <end position="384"/>
    </location>
</feature>
<dbReference type="PANTHER" id="PTHR30081">
    <property type="entry name" value="PROTEIN-EXPORT MEMBRANE PROTEIN SEC"/>
    <property type="match status" value="1"/>
</dbReference>
<gene>
    <name evidence="16" type="primary">secDF</name>
    <name evidence="12" type="synonym">secD</name>
    <name evidence="13" type="synonym">secF</name>
    <name evidence="16" type="ordered locus">AXY_10450</name>
</gene>
<dbReference type="PATRIC" id="fig|698758.3.peg.1040"/>
<dbReference type="eggNOG" id="COG0342">
    <property type="taxonomic scope" value="Bacteria"/>
</dbReference>
<dbReference type="OrthoDB" id="9805019at2"/>
<dbReference type="InterPro" id="IPR005665">
    <property type="entry name" value="SecF_bac"/>
</dbReference>
<dbReference type="NCBIfam" id="TIGR00916">
    <property type="entry name" value="2A0604s01"/>
    <property type="match status" value="2"/>
</dbReference>
<dbReference type="FunFam" id="1.20.1640.10:FF:000024">
    <property type="entry name" value="Multifunctional fusion protein"/>
    <property type="match status" value="1"/>
</dbReference>
<dbReference type="HAMAP" id="MF_01463_B">
    <property type="entry name" value="SecD_B"/>
    <property type="match status" value="1"/>
</dbReference>
<evidence type="ECO:0000256" key="3">
    <source>
        <dbReference type="ARBA" id="ARBA00022475"/>
    </source>
</evidence>
<feature type="domain" description="Protein export membrane protein SecD/SecF C-terminal" evidence="14">
    <location>
        <begin position="251"/>
        <end position="415"/>
    </location>
</feature>